<dbReference type="InterPro" id="IPR055170">
    <property type="entry name" value="GFO_IDH_MocA-like_dom"/>
</dbReference>
<dbReference type="Proteomes" id="UP000641588">
    <property type="component" value="Unassembled WGS sequence"/>
</dbReference>
<evidence type="ECO:0000313" key="3">
    <source>
        <dbReference type="EMBL" id="NOU98260.1"/>
    </source>
</evidence>
<dbReference type="SUPFAM" id="SSF51735">
    <property type="entry name" value="NAD(P)-binding Rossmann-fold domains"/>
    <property type="match status" value="1"/>
</dbReference>
<dbReference type="InterPro" id="IPR051450">
    <property type="entry name" value="Gfo/Idh/MocA_Oxidoreductases"/>
</dbReference>
<dbReference type="PANTHER" id="PTHR43377">
    <property type="entry name" value="BILIVERDIN REDUCTASE A"/>
    <property type="match status" value="1"/>
</dbReference>
<sequence>MKAIIVGLGNKGYSWYKRIRRDHPDIQLAVVEVNLELQARLAGELVPFYTSVAEAVVKEQPDILINVTPPAFHSVVNELAFEHRIPVFCEKPISNNYMESLRIVELARLGNIPFMVAENYRCFPFIRHMKMLLDQGVIGNIATIQIDFCRYHPTDIPYFLALENPLLEDVTIHHFDLIRYLTGREGKSIYAFNYCPVGSWLKANVNLNFCLEMEDSIVVNYIGSMTEKGRQTGWSGDWRIEGTEGALLLIDDQLFLNKGEGNIPIDSSGIADLSCFHHFLVALKEGRDAETCGEDYIKSEALVYFANQSHNLQQRVPIIS</sequence>
<name>A0A972K4N4_9BACL</name>
<feature type="domain" description="GFO/IDH/MocA-like oxidoreductase" evidence="2">
    <location>
        <begin position="126"/>
        <end position="247"/>
    </location>
</feature>
<evidence type="ECO:0000259" key="1">
    <source>
        <dbReference type="Pfam" id="PF01408"/>
    </source>
</evidence>
<dbReference type="EMBL" id="WHOD01000130">
    <property type="protein sequence ID" value="NOU98260.1"/>
    <property type="molecule type" value="Genomic_DNA"/>
</dbReference>
<proteinExistence type="predicted"/>
<dbReference type="AlphaFoldDB" id="A0A972K4N4"/>
<accession>A0A972K4N4</accession>
<keyword evidence="4" id="KW-1185">Reference proteome</keyword>
<dbReference type="Gene3D" id="3.30.360.10">
    <property type="entry name" value="Dihydrodipicolinate Reductase, domain 2"/>
    <property type="match status" value="1"/>
</dbReference>
<dbReference type="InterPro" id="IPR036291">
    <property type="entry name" value="NAD(P)-bd_dom_sf"/>
</dbReference>
<dbReference type="GO" id="GO:0000166">
    <property type="term" value="F:nucleotide binding"/>
    <property type="evidence" value="ECO:0007669"/>
    <property type="project" value="InterPro"/>
</dbReference>
<comment type="caution">
    <text evidence="3">The sequence shown here is derived from an EMBL/GenBank/DDBJ whole genome shotgun (WGS) entry which is preliminary data.</text>
</comment>
<organism evidence="3 4">
    <name type="scientific">Paenibacillus foliorum</name>
    <dbReference type="NCBI Taxonomy" id="2654974"/>
    <lineage>
        <taxon>Bacteria</taxon>
        <taxon>Bacillati</taxon>
        <taxon>Bacillota</taxon>
        <taxon>Bacilli</taxon>
        <taxon>Bacillales</taxon>
        <taxon>Paenibacillaceae</taxon>
        <taxon>Paenibacillus</taxon>
    </lineage>
</organism>
<dbReference type="Pfam" id="PF01408">
    <property type="entry name" value="GFO_IDH_MocA"/>
    <property type="match status" value="1"/>
</dbReference>
<dbReference type="SUPFAM" id="SSF55347">
    <property type="entry name" value="Glyceraldehyde-3-phosphate dehydrogenase-like, C-terminal domain"/>
    <property type="match status" value="1"/>
</dbReference>
<gene>
    <name evidence="3" type="ORF">GC093_34310</name>
</gene>
<dbReference type="Pfam" id="PF22725">
    <property type="entry name" value="GFO_IDH_MocA_C3"/>
    <property type="match status" value="1"/>
</dbReference>
<evidence type="ECO:0000313" key="4">
    <source>
        <dbReference type="Proteomes" id="UP000641588"/>
    </source>
</evidence>
<dbReference type="PANTHER" id="PTHR43377:SF1">
    <property type="entry name" value="BILIVERDIN REDUCTASE A"/>
    <property type="match status" value="1"/>
</dbReference>
<reference evidence="3" key="1">
    <citation type="submission" date="2019-10" db="EMBL/GenBank/DDBJ databases">
        <title>Description of Paenibacillus glebae sp. nov.</title>
        <authorList>
            <person name="Carlier A."/>
            <person name="Qi S."/>
        </authorList>
    </citation>
    <scope>NUCLEOTIDE SEQUENCE</scope>
    <source>
        <strain evidence="3">LMG 31456</strain>
    </source>
</reference>
<dbReference type="InterPro" id="IPR000683">
    <property type="entry name" value="Gfo/Idh/MocA-like_OxRdtase_N"/>
</dbReference>
<protein>
    <submittedName>
        <fullName evidence="3">Gfo/Idh/MocA family oxidoreductase</fullName>
    </submittedName>
</protein>
<feature type="domain" description="Gfo/Idh/MocA-like oxidoreductase N-terminal" evidence="1">
    <location>
        <begin position="2"/>
        <end position="111"/>
    </location>
</feature>
<evidence type="ECO:0000259" key="2">
    <source>
        <dbReference type="Pfam" id="PF22725"/>
    </source>
</evidence>
<dbReference type="Gene3D" id="3.40.50.720">
    <property type="entry name" value="NAD(P)-binding Rossmann-like Domain"/>
    <property type="match status" value="1"/>
</dbReference>